<evidence type="ECO:0000256" key="1">
    <source>
        <dbReference type="ARBA" id="ARBA00022574"/>
    </source>
</evidence>
<dbReference type="PANTHER" id="PTHR19879">
    <property type="entry name" value="TRANSCRIPTION INITIATION FACTOR TFIID"/>
    <property type="match status" value="1"/>
</dbReference>
<dbReference type="CDD" id="cd00200">
    <property type="entry name" value="WD40"/>
    <property type="match status" value="2"/>
</dbReference>
<feature type="repeat" description="WD" evidence="3">
    <location>
        <begin position="1267"/>
        <end position="1308"/>
    </location>
</feature>
<dbReference type="Gene3D" id="2.130.10.10">
    <property type="entry name" value="YVTN repeat-like/Quinoprotein amine dehydrogenase"/>
    <property type="match status" value="4"/>
</dbReference>
<feature type="repeat" description="WD" evidence="3">
    <location>
        <begin position="1138"/>
        <end position="1180"/>
    </location>
</feature>
<dbReference type="PROSITE" id="PS00678">
    <property type="entry name" value="WD_REPEATS_1"/>
    <property type="match status" value="8"/>
</dbReference>
<evidence type="ECO:0000256" key="4">
    <source>
        <dbReference type="SAM" id="MobiDB-lite"/>
    </source>
</evidence>
<dbReference type="InterPro" id="IPR015943">
    <property type="entry name" value="WD40/YVTN_repeat-like_dom_sf"/>
</dbReference>
<feature type="compositionally biased region" description="Low complexity" evidence="4">
    <location>
        <begin position="88"/>
        <end position="104"/>
    </location>
</feature>
<dbReference type="InParanoid" id="A0A1B7N2I8"/>
<evidence type="ECO:0000313" key="7">
    <source>
        <dbReference type="Proteomes" id="UP000092154"/>
    </source>
</evidence>
<dbReference type="EMBL" id="KV448264">
    <property type="protein sequence ID" value="OAX39070.1"/>
    <property type="molecule type" value="Genomic_DNA"/>
</dbReference>
<dbReference type="InterPro" id="IPR011047">
    <property type="entry name" value="Quinoprotein_ADH-like_sf"/>
</dbReference>
<keyword evidence="2" id="KW-0677">Repeat</keyword>
<protein>
    <submittedName>
        <fullName evidence="6">WD40 repeat-like protein</fullName>
    </submittedName>
</protein>
<feature type="repeat" description="WD" evidence="3">
    <location>
        <begin position="966"/>
        <end position="1007"/>
    </location>
</feature>
<feature type="repeat" description="WD" evidence="3">
    <location>
        <begin position="923"/>
        <end position="964"/>
    </location>
</feature>
<evidence type="ECO:0000313" key="6">
    <source>
        <dbReference type="EMBL" id="OAX39070.1"/>
    </source>
</evidence>
<dbReference type="SUPFAM" id="SSF50998">
    <property type="entry name" value="Quinoprotein alcohol dehydrogenase-like"/>
    <property type="match status" value="2"/>
</dbReference>
<dbReference type="InterPro" id="IPR019775">
    <property type="entry name" value="WD40_repeat_CS"/>
</dbReference>
<feature type="repeat" description="WD" evidence="3">
    <location>
        <begin position="1367"/>
        <end position="1397"/>
    </location>
</feature>
<gene>
    <name evidence="6" type="ORF">K503DRAFT_865700</name>
</gene>
<feature type="region of interest" description="Disordered" evidence="4">
    <location>
        <begin position="1"/>
        <end position="106"/>
    </location>
</feature>
<dbReference type="InterPro" id="IPR027417">
    <property type="entry name" value="P-loop_NTPase"/>
</dbReference>
<keyword evidence="7" id="KW-1185">Reference proteome</keyword>
<dbReference type="PRINTS" id="PR00320">
    <property type="entry name" value="GPROTEINBRPT"/>
</dbReference>
<feature type="repeat" description="WD" evidence="3">
    <location>
        <begin position="1399"/>
        <end position="1440"/>
    </location>
</feature>
<evidence type="ECO:0000259" key="5">
    <source>
        <dbReference type="PROSITE" id="PS50837"/>
    </source>
</evidence>
<keyword evidence="1 3" id="KW-0853">WD repeat</keyword>
<reference evidence="6 7" key="1">
    <citation type="submission" date="2016-06" db="EMBL/GenBank/DDBJ databases">
        <title>Comparative genomics of the ectomycorrhizal sister species Rhizopogon vinicolor and Rhizopogon vesiculosus (Basidiomycota: Boletales) reveals a divergence of the mating type B locus.</title>
        <authorList>
            <consortium name="DOE Joint Genome Institute"/>
            <person name="Mujic A.B."/>
            <person name="Kuo A."/>
            <person name="Tritt A."/>
            <person name="Lipzen A."/>
            <person name="Chen C."/>
            <person name="Johnson J."/>
            <person name="Sharma A."/>
            <person name="Barry K."/>
            <person name="Grigoriev I.V."/>
            <person name="Spatafora J.W."/>
        </authorList>
    </citation>
    <scope>NUCLEOTIDE SEQUENCE [LARGE SCALE GENOMIC DNA]</scope>
    <source>
        <strain evidence="6 7">AM-OR11-026</strain>
    </source>
</reference>
<dbReference type="InterPro" id="IPR020472">
    <property type="entry name" value="WD40_PAC1"/>
</dbReference>
<feature type="repeat" description="WD" evidence="3">
    <location>
        <begin position="1095"/>
        <end position="1136"/>
    </location>
</feature>
<dbReference type="PROSITE" id="PS50294">
    <property type="entry name" value="WD_REPEATS_REGION"/>
    <property type="match status" value="10"/>
</dbReference>
<organism evidence="6 7">
    <name type="scientific">Rhizopogon vinicolor AM-OR11-026</name>
    <dbReference type="NCBI Taxonomy" id="1314800"/>
    <lineage>
        <taxon>Eukaryota</taxon>
        <taxon>Fungi</taxon>
        <taxon>Dikarya</taxon>
        <taxon>Basidiomycota</taxon>
        <taxon>Agaricomycotina</taxon>
        <taxon>Agaricomycetes</taxon>
        <taxon>Agaricomycetidae</taxon>
        <taxon>Boletales</taxon>
        <taxon>Suillineae</taxon>
        <taxon>Rhizopogonaceae</taxon>
        <taxon>Rhizopogon</taxon>
    </lineage>
</organism>
<feature type="repeat" description="WD" evidence="3">
    <location>
        <begin position="1442"/>
        <end position="1483"/>
    </location>
</feature>
<dbReference type="SMART" id="SM00320">
    <property type="entry name" value="WD40"/>
    <property type="match status" value="13"/>
</dbReference>
<dbReference type="SUPFAM" id="SSF52540">
    <property type="entry name" value="P-loop containing nucleoside triphosphate hydrolases"/>
    <property type="match status" value="1"/>
</dbReference>
<feature type="repeat" description="WD" evidence="3">
    <location>
        <begin position="1225"/>
        <end position="1265"/>
    </location>
</feature>
<evidence type="ECO:0000256" key="3">
    <source>
        <dbReference type="PROSITE-ProRule" id="PRU00221"/>
    </source>
</evidence>
<dbReference type="Pfam" id="PF00400">
    <property type="entry name" value="WD40"/>
    <property type="match status" value="12"/>
</dbReference>
<dbReference type="InterPro" id="IPR056884">
    <property type="entry name" value="NPHP3-like_N"/>
</dbReference>
<name>A0A1B7N2I8_9AGAM</name>
<dbReference type="OrthoDB" id="2804352at2759"/>
<dbReference type="Pfam" id="PF24883">
    <property type="entry name" value="NPHP3_N"/>
    <property type="match status" value="1"/>
</dbReference>
<evidence type="ECO:0000256" key="2">
    <source>
        <dbReference type="ARBA" id="ARBA00022737"/>
    </source>
</evidence>
<feature type="compositionally biased region" description="Polar residues" evidence="4">
    <location>
        <begin position="32"/>
        <end position="47"/>
    </location>
</feature>
<sequence>MTEDNPPRKKWWPKPKQSPSDLNSSRQEETRTISGNQLDSVHASPTGSRKGRGLVGRFFGKITKGPSPSVGQSLLPELRDPISDNSSQDPAPNDPAAPVNPNQATGPATVEDAVWTRNLKDHHQVELHDPMNERFADAAKRLARMGHVPRFVQSSTTSATDAVQSNFDTFSPSILELLQAFNSVAKWIADIHPYAKAAMDILTLASKMILDQADRDDAVSDLLTKVSEVYIFMTEKDSLAAIQSMQALYEEIAEQTLKCVEFIVEYSERKSVWMRLAKDVFKETRAIIQSHNDVLDGLMQNFRDQAAREILKDVHHMAEILNLNGMEYATNAGLDTSESKLCLPGTREEILSEIKSWIGNTGEDVPRVFWLSGTAGKGKSSIARTIAHSYNELGGLGAYFCFDRTQEADRRHEKIFSTIARDLADRNPAVRHELARVINDHKELMRTKDIRKQWQELILGPVGVASKAIPAPVLVTIDALDESGEADSRDEILRLLAGKLKTSPSQLPVNIRILVTSRPLEDICEMLRVDSSLRGFSLDDNVTPESAERDIERYISDKLANLRHVFDDGHFQTLSQKADGLFEWARLACEYIKNTNKVGMGPMRRFEAVVAKAAVDGTPLKGTLLLDEMYRRILAEIMPNEDRDEAIPIFRSVMGQILASLEPLPEAALTAMRQQFPCMDDRYEVDDVIRSMGSLLTGTVDSHTTIRPLHASFYDFLTNRTRSDNFFVDVSLVGRGLAFASLRIMEHGLRFNICSLDSSYMPNSSVPDLQERVKKSISAELSYSCRYWGTHVRATPFNPALAEEIVAFFDGERLLFWLEALALMKCIGGSIASLSSVADWLMVVVCSQGHAEYTRIGDAVKDTQRFVRTFAAAISHSTPHLYLSALPFAPTQSVISQKFATKFPRTPQVVADHVVNWPRTEKTLHANSRVLSVTVSPDGKRIVSGLLDDTIQVWDIESGEALGVPLRGHTRYVVSVAISPDGKHIVSGSADTTIRVWNMETGEALGAPLQGHTDSVSSVAISPDGKRIVSGSQDGMIRMWDIETGEALNTLQGYDSSVNSLAISPDGKRMVSGSSPNNVIEVWDMETGEALGVPLRGHTSRINSVAISRDGKCIVSGSRDGTIRVWDMETGKALGRPLGRHTSSVSSVAISPDGKHIVASLSFNSTIWVWDAGTGKVVLGSPLRGHTDSVRSIAISPDGKHFVSGSEDHTIRVWDMETEILDTPLRKRRGSIDCLAISPDRKYIVSGSDASIHVWDMETGKALGTPLEGHDCPIDSMAISPGGKFIVACLSNGLFWRWDIETASGKALGIRRPWRQDSIFLANFVLISPDGKHIVAPASPDDPTLLVWDMETCKVVSRVPVGETPSAISPDGKCIVSGSFHGTLQEWDMESGKALGAPLKGHSSEITFIQISSDGKHIVSSSSDGTIRVWDMESGKPLGAPLRGHTYMVLSIAISPDGKLIVSGSSDHTIRVWDMETGKALGDPLRGHTDSVTFVAMPDEKHVVSGSRDGTIRVWDLQLSINGHGPAICFSSNPTHALYSASLLQDSSTPFPFTVIPVPKVGWLMSPEGQLLLWIPAHFYPVIYAPGNKVVLSNDGALQLDLSRFAHGTSWGKCWSGSR</sequence>
<feature type="repeat" description="WD" evidence="3">
    <location>
        <begin position="1051"/>
        <end position="1093"/>
    </location>
</feature>
<dbReference type="PROSITE" id="PS50837">
    <property type="entry name" value="NACHT"/>
    <property type="match status" value="1"/>
</dbReference>
<dbReference type="InterPro" id="IPR001680">
    <property type="entry name" value="WD40_rpt"/>
</dbReference>
<dbReference type="PANTHER" id="PTHR19879:SF9">
    <property type="entry name" value="TRANSCRIPTION INITIATION FACTOR TFIID SUBUNIT 5"/>
    <property type="match status" value="1"/>
</dbReference>
<proteinExistence type="predicted"/>
<dbReference type="Proteomes" id="UP000092154">
    <property type="component" value="Unassembled WGS sequence"/>
</dbReference>
<dbReference type="Gene3D" id="3.40.50.300">
    <property type="entry name" value="P-loop containing nucleotide triphosphate hydrolases"/>
    <property type="match status" value="1"/>
</dbReference>
<dbReference type="InterPro" id="IPR007111">
    <property type="entry name" value="NACHT_NTPase"/>
</dbReference>
<dbReference type="PROSITE" id="PS50082">
    <property type="entry name" value="WD_REPEATS_2"/>
    <property type="match status" value="13"/>
</dbReference>
<feature type="repeat" description="WD" evidence="3">
    <location>
        <begin position="1183"/>
        <end position="1218"/>
    </location>
</feature>
<dbReference type="STRING" id="1314800.A0A1B7N2I8"/>
<feature type="domain" description="NACHT" evidence="5">
    <location>
        <begin position="367"/>
        <end position="519"/>
    </location>
</feature>
<accession>A0A1B7N2I8</accession>
<feature type="repeat" description="WD" evidence="3">
    <location>
        <begin position="1009"/>
        <end position="1050"/>
    </location>
</feature>
<feature type="repeat" description="WD" evidence="3">
    <location>
        <begin position="1485"/>
        <end position="1518"/>
    </location>
</feature>